<name>A0A3A4K7D5_9NOCA</name>
<proteinExistence type="predicted"/>
<evidence type="ECO:0000256" key="1">
    <source>
        <dbReference type="SAM" id="Phobius"/>
    </source>
</evidence>
<keyword evidence="1" id="KW-0472">Membrane</keyword>
<keyword evidence="1" id="KW-0812">Transmembrane</keyword>
<organism evidence="2 3">
    <name type="scientific">Nocardia panacis</name>
    <dbReference type="NCBI Taxonomy" id="2340916"/>
    <lineage>
        <taxon>Bacteria</taxon>
        <taxon>Bacillati</taxon>
        <taxon>Actinomycetota</taxon>
        <taxon>Actinomycetes</taxon>
        <taxon>Mycobacteriales</taxon>
        <taxon>Nocardiaceae</taxon>
        <taxon>Nocardia</taxon>
    </lineage>
</organism>
<protein>
    <submittedName>
        <fullName evidence="2">DUF1304 domain-containing protein</fullName>
    </submittedName>
</protein>
<dbReference type="OrthoDB" id="9803832at2"/>
<accession>A0A3A4K7D5</accession>
<feature type="transmembrane region" description="Helical" evidence="1">
    <location>
        <begin position="80"/>
        <end position="99"/>
    </location>
</feature>
<feature type="transmembrane region" description="Helical" evidence="1">
    <location>
        <begin position="56"/>
        <end position="74"/>
    </location>
</feature>
<feature type="transmembrane region" description="Helical" evidence="1">
    <location>
        <begin position="6"/>
        <end position="28"/>
    </location>
</feature>
<dbReference type="Proteomes" id="UP000266677">
    <property type="component" value="Unassembled WGS sequence"/>
</dbReference>
<gene>
    <name evidence="2" type="ORF">D5S18_25750</name>
</gene>
<dbReference type="InterPro" id="IPR009732">
    <property type="entry name" value="DUF1304"/>
</dbReference>
<dbReference type="EMBL" id="QZFU01000036">
    <property type="protein sequence ID" value="RJO70627.1"/>
    <property type="molecule type" value="Genomic_DNA"/>
</dbReference>
<evidence type="ECO:0000313" key="3">
    <source>
        <dbReference type="Proteomes" id="UP000266677"/>
    </source>
</evidence>
<reference evidence="2 3" key="1">
    <citation type="submission" date="2018-09" db="EMBL/GenBank/DDBJ databases">
        <title>YIM PH21274 draft genome.</title>
        <authorList>
            <person name="Miao C."/>
        </authorList>
    </citation>
    <scope>NUCLEOTIDE SEQUENCE [LARGE SCALE GENOMIC DNA]</scope>
    <source>
        <strain evidence="2 3">YIM PH 21724</strain>
    </source>
</reference>
<sequence length="126" mass="13412">MLGVVQTLAAAAGVVHLYIFVLESVLFTRPAVYSKVFRVSEADLAAVRPWAFNQGFYNLFRAIAVLSGTVLLRVREEAGWALILMGCGLMAAAAIVLVARDRGYARAATMQGTFPAPALLAGLANL</sequence>
<dbReference type="RefSeq" id="WP_120043684.1">
    <property type="nucleotide sequence ID" value="NZ_QZFU01000036.1"/>
</dbReference>
<dbReference type="AlphaFoldDB" id="A0A3A4K7D5"/>
<keyword evidence="3" id="KW-1185">Reference proteome</keyword>
<dbReference type="Pfam" id="PF06993">
    <property type="entry name" value="DUF1304"/>
    <property type="match status" value="1"/>
</dbReference>
<evidence type="ECO:0000313" key="2">
    <source>
        <dbReference type="EMBL" id="RJO70627.1"/>
    </source>
</evidence>
<comment type="caution">
    <text evidence="2">The sequence shown here is derived from an EMBL/GenBank/DDBJ whole genome shotgun (WGS) entry which is preliminary data.</text>
</comment>
<keyword evidence="1" id="KW-1133">Transmembrane helix</keyword>